<dbReference type="PANTHER" id="PTHR10314">
    <property type="entry name" value="CYSTATHIONINE BETA-SYNTHASE"/>
    <property type="match status" value="1"/>
</dbReference>
<evidence type="ECO:0000313" key="13">
    <source>
        <dbReference type="EMBL" id="KAJ0404972.1"/>
    </source>
</evidence>
<keyword evidence="3" id="KW-0808">Transferase</keyword>
<evidence type="ECO:0000256" key="10">
    <source>
        <dbReference type="ARBA" id="ARBA00078545"/>
    </source>
</evidence>
<reference evidence="13" key="1">
    <citation type="submission" date="2021-12" db="EMBL/GenBank/DDBJ databases">
        <title>Prjna785345.</title>
        <authorList>
            <person name="Rujirawat T."/>
            <person name="Krajaejun T."/>
        </authorList>
    </citation>
    <scope>NUCLEOTIDE SEQUENCE</scope>
    <source>
        <strain evidence="13">Pi057C3</strain>
    </source>
</reference>
<organism evidence="13 14">
    <name type="scientific">Pythium insidiosum</name>
    <name type="common">Pythiosis disease agent</name>
    <dbReference type="NCBI Taxonomy" id="114742"/>
    <lineage>
        <taxon>Eukaryota</taxon>
        <taxon>Sar</taxon>
        <taxon>Stramenopiles</taxon>
        <taxon>Oomycota</taxon>
        <taxon>Peronosporomycetes</taxon>
        <taxon>Pythiales</taxon>
        <taxon>Pythiaceae</taxon>
        <taxon>Pythium</taxon>
    </lineage>
</organism>
<keyword evidence="7" id="KW-0496">Mitochondrion</keyword>
<dbReference type="InterPro" id="IPR050214">
    <property type="entry name" value="Cys_Synth/Cystath_Beta-Synth"/>
</dbReference>
<proteinExistence type="predicted"/>
<evidence type="ECO:0000256" key="6">
    <source>
        <dbReference type="ARBA" id="ARBA00022989"/>
    </source>
</evidence>
<evidence type="ECO:0000256" key="2">
    <source>
        <dbReference type="ARBA" id="ARBA00012681"/>
    </source>
</evidence>
<evidence type="ECO:0000256" key="4">
    <source>
        <dbReference type="ARBA" id="ARBA00022692"/>
    </source>
</evidence>
<dbReference type="Proteomes" id="UP001209570">
    <property type="component" value="Unassembled WGS sequence"/>
</dbReference>
<evidence type="ECO:0000313" key="14">
    <source>
        <dbReference type="Proteomes" id="UP001209570"/>
    </source>
</evidence>
<evidence type="ECO:0000256" key="8">
    <source>
        <dbReference type="ARBA" id="ARBA00023136"/>
    </source>
</evidence>
<evidence type="ECO:0000256" key="9">
    <source>
        <dbReference type="ARBA" id="ARBA00047931"/>
    </source>
</evidence>
<keyword evidence="4" id="KW-0812">Transmembrane</keyword>
<dbReference type="CDD" id="cd01561">
    <property type="entry name" value="CBS_like"/>
    <property type="match status" value="1"/>
</dbReference>
<feature type="signal peptide" evidence="11">
    <location>
        <begin position="1"/>
        <end position="18"/>
    </location>
</feature>
<evidence type="ECO:0000256" key="3">
    <source>
        <dbReference type="ARBA" id="ARBA00022679"/>
    </source>
</evidence>
<accession>A0AAD5LPI3</accession>
<evidence type="ECO:0000259" key="12">
    <source>
        <dbReference type="Pfam" id="PF00291"/>
    </source>
</evidence>
<dbReference type="AlphaFoldDB" id="A0AAD5LPI3"/>
<feature type="chain" id="PRO_5041977874" description="cysteine synthase" evidence="11">
    <location>
        <begin position="19"/>
        <end position="408"/>
    </location>
</feature>
<feature type="domain" description="Tryptophan synthase beta chain-like PALP" evidence="12">
    <location>
        <begin position="90"/>
        <end position="370"/>
    </location>
</feature>
<dbReference type="InterPro" id="IPR036052">
    <property type="entry name" value="TrpB-like_PALP_sf"/>
</dbReference>
<comment type="caution">
    <text evidence="13">The sequence shown here is derived from an EMBL/GenBank/DDBJ whole genome shotgun (WGS) entry which is preliminary data.</text>
</comment>
<dbReference type="FunFam" id="3.40.50.1100:FF:000096">
    <property type="entry name" value="Related to cysteine synthase"/>
    <property type="match status" value="1"/>
</dbReference>
<dbReference type="InterPro" id="IPR001926">
    <property type="entry name" value="TrpB-like_PALP"/>
</dbReference>
<comment type="subcellular location">
    <subcellularLocation>
        <location evidence="1">Mitochondrion outer membrane</location>
        <topology evidence="1">Single-pass membrane protein</topology>
    </subcellularLocation>
</comment>
<dbReference type="SUPFAM" id="SSF53686">
    <property type="entry name" value="Tryptophan synthase beta subunit-like PLP-dependent enzymes"/>
    <property type="match status" value="2"/>
</dbReference>
<keyword evidence="14" id="KW-1185">Reference proteome</keyword>
<dbReference type="EC" id="2.5.1.47" evidence="2"/>
<evidence type="ECO:0000256" key="11">
    <source>
        <dbReference type="SAM" id="SignalP"/>
    </source>
</evidence>
<dbReference type="EMBL" id="JAKCXM010000052">
    <property type="protein sequence ID" value="KAJ0404972.1"/>
    <property type="molecule type" value="Genomic_DNA"/>
</dbReference>
<gene>
    <name evidence="13" type="ORF">P43SY_004889</name>
</gene>
<evidence type="ECO:0000256" key="1">
    <source>
        <dbReference type="ARBA" id="ARBA00004572"/>
    </source>
</evidence>
<evidence type="ECO:0000256" key="7">
    <source>
        <dbReference type="ARBA" id="ARBA00023128"/>
    </source>
</evidence>
<dbReference type="Gene3D" id="3.40.50.1100">
    <property type="match status" value="4"/>
</dbReference>
<keyword evidence="8" id="KW-0472">Membrane</keyword>
<dbReference type="GO" id="GO:0005741">
    <property type="term" value="C:mitochondrial outer membrane"/>
    <property type="evidence" value="ECO:0007669"/>
    <property type="project" value="UniProtKB-SubCell"/>
</dbReference>
<name>A0AAD5LPI3_PYTIN</name>
<dbReference type="Pfam" id="PF00291">
    <property type="entry name" value="PALP"/>
    <property type="match status" value="1"/>
</dbReference>
<dbReference type="GO" id="GO:0004124">
    <property type="term" value="F:cysteine synthase activity"/>
    <property type="evidence" value="ECO:0007669"/>
    <property type="project" value="UniProtKB-EC"/>
</dbReference>
<comment type="catalytic activity">
    <reaction evidence="9">
        <text>O-acetyl-L-serine + hydrogen sulfide = L-cysteine + acetate</text>
        <dbReference type="Rhea" id="RHEA:14829"/>
        <dbReference type="ChEBI" id="CHEBI:29919"/>
        <dbReference type="ChEBI" id="CHEBI:30089"/>
        <dbReference type="ChEBI" id="CHEBI:35235"/>
        <dbReference type="ChEBI" id="CHEBI:58340"/>
        <dbReference type="EC" id="2.5.1.47"/>
    </reaction>
</comment>
<keyword evidence="5" id="KW-1000">Mitochondrion outer membrane</keyword>
<sequence length="408" mass="44544">MATTAEWMLRWGLSIAMATLSAWKLLEIISDDRESSLSRRRKAPQYPSGFAGLVGNTPIVELTSLSEATGCRILAKAEFMNPGGSSKDRAKAEFMNPGGSSKDRVAKGLVEDAERRGLLREGGTIVEGTSGSTGISLSLMARAKHYNCVIVMPDDQAKEKSMLLEKFGAHVELVKPASIVNAKHYVNEARRRAAAIDGGFFANQFENTANFEIHYSTTGPEIWRQTNGTVDAFVMSSGTGGTIAGVSTYLKEQNANVQVFLADPPGSSLYNKVRSNVCYAPQQAEARIRRHRYDTIAEGVGIDRLTDNFLLAAIDDAFVVTDDETVEMSRFLLRNEGIFVGSSSALNCVAAVRAARKLGPGHTIVTVLCDSGQRHLTKFWDDEHVRQHWQLEAKATHLEFLDASNGQP</sequence>
<evidence type="ECO:0000256" key="5">
    <source>
        <dbReference type="ARBA" id="ARBA00022787"/>
    </source>
</evidence>
<keyword evidence="6" id="KW-1133">Transmembrane helix</keyword>
<keyword evidence="11" id="KW-0732">Signal</keyword>
<protein>
    <recommendedName>
        <fullName evidence="2">cysteine synthase</fullName>
        <ecNumber evidence="2">2.5.1.47</ecNumber>
    </recommendedName>
    <alternativeName>
        <fullName evidence="10">Cysteine synthase-like protein</fullName>
    </alternativeName>
</protein>